<protein>
    <submittedName>
        <fullName evidence="1">Uncharacterized protein</fullName>
    </submittedName>
</protein>
<gene>
    <name evidence="1" type="ORF">SERLA73DRAFT_186855</name>
</gene>
<dbReference type="Proteomes" id="UP000008063">
    <property type="component" value="Unassembled WGS sequence"/>
</dbReference>
<sequence>MAFWHFTACNVDTRNCQTNLMNNCACAEVSKDLLYSDHHLFRTSYHHSKYLYPPEVILEVGGKCRKPDSLCAKYYFRKRISATVRECYT</sequence>
<dbReference type="HOGENOM" id="CLU_2456138_0_0_1"/>
<keyword evidence="2" id="KW-1185">Reference proteome</keyword>
<dbReference type="InParanoid" id="F8Q7Z5"/>
<organism evidence="2">
    <name type="scientific">Serpula lacrymans var. lacrymans (strain S7.3)</name>
    <name type="common">Dry rot fungus</name>
    <dbReference type="NCBI Taxonomy" id="936435"/>
    <lineage>
        <taxon>Eukaryota</taxon>
        <taxon>Fungi</taxon>
        <taxon>Dikarya</taxon>
        <taxon>Basidiomycota</taxon>
        <taxon>Agaricomycotina</taxon>
        <taxon>Agaricomycetes</taxon>
        <taxon>Agaricomycetidae</taxon>
        <taxon>Boletales</taxon>
        <taxon>Coniophorineae</taxon>
        <taxon>Serpulaceae</taxon>
        <taxon>Serpula</taxon>
    </lineage>
</organism>
<dbReference type="EMBL" id="GL945485">
    <property type="protein sequence ID" value="EGN95683.1"/>
    <property type="molecule type" value="Genomic_DNA"/>
</dbReference>
<reference evidence="2" key="1">
    <citation type="journal article" date="2011" name="Science">
        <title>The plant cell wall-decomposing machinery underlies the functional diversity of forest fungi.</title>
        <authorList>
            <person name="Eastwood D.C."/>
            <person name="Floudas D."/>
            <person name="Binder M."/>
            <person name="Majcherczyk A."/>
            <person name="Schneider P."/>
            <person name="Aerts A."/>
            <person name="Asiegbu F.O."/>
            <person name="Baker S.E."/>
            <person name="Barry K."/>
            <person name="Bendiksby M."/>
            <person name="Blumentritt M."/>
            <person name="Coutinho P.M."/>
            <person name="Cullen D."/>
            <person name="de Vries R.P."/>
            <person name="Gathman A."/>
            <person name="Goodell B."/>
            <person name="Henrissat B."/>
            <person name="Ihrmark K."/>
            <person name="Kauserud H."/>
            <person name="Kohler A."/>
            <person name="LaButti K."/>
            <person name="Lapidus A."/>
            <person name="Lavin J.L."/>
            <person name="Lee Y.-H."/>
            <person name="Lindquist E."/>
            <person name="Lilly W."/>
            <person name="Lucas S."/>
            <person name="Morin E."/>
            <person name="Murat C."/>
            <person name="Oguiza J.A."/>
            <person name="Park J."/>
            <person name="Pisabarro A.G."/>
            <person name="Riley R."/>
            <person name="Rosling A."/>
            <person name="Salamov A."/>
            <person name="Schmidt O."/>
            <person name="Schmutz J."/>
            <person name="Skrede I."/>
            <person name="Stenlid J."/>
            <person name="Wiebenga A."/>
            <person name="Xie X."/>
            <person name="Kuees U."/>
            <person name="Hibbett D.S."/>
            <person name="Hoffmeister D."/>
            <person name="Hoegberg N."/>
            <person name="Martin F."/>
            <person name="Grigoriev I.V."/>
            <person name="Watkinson S.C."/>
        </authorList>
    </citation>
    <scope>NUCLEOTIDE SEQUENCE [LARGE SCALE GENOMIC DNA]</scope>
    <source>
        <strain evidence="2">strain S7.3</strain>
    </source>
</reference>
<proteinExistence type="predicted"/>
<evidence type="ECO:0000313" key="2">
    <source>
        <dbReference type="Proteomes" id="UP000008063"/>
    </source>
</evidence>
<evidence type="ECO:0000313" key="1">
    <source>
        <dbReference type="EMBL" id="EGN95683.1"/>
    </source>
</evidence>
<accession>F8Q7Z5</accession>
<name>F8Q7Z5_SERL3</name>
<dbReference type="AlphaFoldDB" id="F8Q7Z5"/>